<dbReference type="RefSeq" id="WP_069663541.1">
    <property type="nucleotide sequence ID" value="NZ_JBHUJJ010000001.1"/>
</dbReference>
<evidence type="ECO:0000256" key="3">
    <source>
        <dbReference type="ARBA" id="ARBA00022729"/>
    </source>
</evidence>
<comment type="caution">
    <text evidence="7">The sequence shown here is derived from an EMBL/GenBank/DDBJ whole genome shotgun (WGS) entry which is preliminary data.</text>
</comment>
<dbReference type="Gene3D" id="2.60.40.10">
    <property type="entry name" value="Immunoglobulins"/>
    <property type="match status" value="3"/>
</dbReference>
<protein>
    <recommendedName>
        <fullName evidence="6">SpaA-like prealbumin fold domain-containing protein</fullName>
    </recommendedName>
</protein>
<dbReference type="OrthoDB" id="2216808at2"/>
<feature type="domain" description="SpaA-like prealbumin fold" evidence="6">
    <location>
        <begin position="104"/>
        <end position="186"/>
    </location>
</feature>
<evidence type="ECO:0000256" key="1">
    <source>
        <dbReference type="ARBA" id="ARBA00007257"/>
    </source>
</evidence>
<dbReference type="AlphaFoldDB" id="A0A1E5GJG6"/>
<keyword evidence="5" id="KW-1133">Transmembrane helix</keyword>
<feature type="region of interest" description="Disordered" evidence="4">
    <location>
        <begin position="724"/>
        <end position="783"/>
    </location>
</feature>
<dbReference type="SUPFAM" id="SSF49478">
    <property type="entry name" value="Cna protein B-type domain"/>
    <property type="match status" value="1"/>
</dbReference>
<dbReference type="PANTHER" id="PTHR36108">
    <property type="entry name" value="COLOSSIN-B-RELATED"/>
    <property type="match status" value="1"/>
</dbReference>
<dbReference type="InterPro" id="IPR013783">
    <property type="entry name" value="Ig-like_fold"/>
</dbReference>
<feature type="compositionally biased region" description="Basic and acidic residues" evidence="4">
    <location>
        <begin position="765"/>
        <end position="781"/>
    </location>
</feature>
<dbReference type="PANTHER" id="PTHR36108:SF13">
    <property type="entry name" value="COLOSSIN-B-RELATED"/>
    <property type="match status" value="1"/>
</dbReference>
<keyword evidence="5" id="KW-0812">Transmembrane</keyword>
<keyword evidence="3" id="KW-0732">Signal</keyword>
<keyword evidence="8" id="KW-1185">Reference proteome</keyword>
<feature type="transmembrane region" description="Helical" evidence="5">
    <location>
        <begin position="1072"/>
        <end position="1091"/>
    </location>
</feature>
<reference evidence="8" key="1">
    <citation type="submission" date="2016-09" db="EMBL/GenBank/DDBJ databases">
        <authorList>
            <person name="Gulvik C.A."/>
        </authorList>
    </citation>
    <scope>NUCLEOTIDE SEQUENCE [LARGE SCALE GENOMIC DNA]</scope>
    <source>
        <strain evidence="8">LMG 8895</strain>
    </source>
</reference>
<dbReference type="InterPro" id="IPR041033">
    <property type="entry name" value="SpaA_PFL_dom_1"/>
</dbReference>
<dbReference type="Pfam" id="PF17802">
    <property type="entry name" value="SpaA"/>
    <property type="match status" value="2"/>
</dbReference>
<feature type="compositionally biased region" description="Acidic residues" evidence="4">
    <location>
        <begin position="731"/>
        <end position="748"/>
    </location>
</feature>
<organism evidence="7 8">
    <name type="scientific">Enterococcus termitis</name>
    <dbReference type="NCBI Taxonomy" id="332950"/>
    <lineage>
        <taxon>Bacteria</taxon>
        <taxon>Bacillati</taxon>
        <taxon>Bacillota</taxon>
        <taxon>Bacilli</taxon>
        <taxon>Lactobacillales</taxon>
        <taxon>Enterococcaceae</taxon>
        <taxon>Enterococcus</taxon>
    </lineage>
</organism>
<gene>
    <name evidence="7" type="ORF">BCR25_04910</name>
</gene>
<feature type="region of interest" description="Disordered" evidence="4">
    <location>
        <begin position="550"/>
        <end position="632"/>
    </location>
</feature>
<name>A0A1E5GJG6_9ENTE</name>
<feature type="domain" description="SpaA-like prealbumin fold" evidence="6">
    <location>
        <begin position="209"/>
        <end position="280"/>
    </location>
</feature>
<feature type="compositionally biased region" description="Basic and acidic residues" evidence="4">
    <location>
        <begin position="585"/>
        <end position="601"/>
    </location>
</feature>
<comment type="similarity">
    <text evidence="1">Belongs to the serine-aspartate repeat-containing protein (SDr) family.</text>
</comment>
<evidence type="ECO:0000256" key="5">
    <source>
        <dbReference type="SAM" id="Phobius"/>
    </source>
</evidence>
<keyword evidence="5" id="KW-0472">Membrane</keyword>
<evidence type="ECO:0000313" key="8">
    <source>
        <dbReference type="Proteomes" id="UP000095094"/>
    </source>
</evidence>
<evidence type="ECO:0000259" key="6">
    <source>
        <dbReference type="Pfam" id="PF17802"/>
    </source>
</evidence>
<accession>A0A1E5GJG6</accession>
<evidence type="ECO:0000313" key="7">
    <source>
        <dbReference type="EMBL" id="OEG12838.1"/>
    </source>
</evidence>
<feature type="region of interest" description="Disordered" evidence="4">
    <location>
        <begin position="877"/>
        <end position="938"/>
    </location>
</feature>
<evidence type="ECO:0000256" key="2">
    <source>
        <dbReference type="ARBA" id="ARBA00022525"/>
    </source>
</evidence>
<proteinExistence type="inferred from homology"/>
<dbReference type="EMBL" id="MIJY01000023">
    <property type="protein sequence ID" value="OEG12838.1"/>
    <property type="molecule type" value="Genomic_DNA"/>
</dbReference>
<feature type="compositionally biased region" description="Polar residues" evidence="4">
    <location>
        <begin position="568"/>
        <end position="583"/>
    </location>
</feature>
<evidence type="ECO:0000256" key="4">
    <source>
        <dbReference type="SAM" id="MobiDB-lite"/>
    </source>
</evidence>
<dbReference type="Proteomes" id="UP000095094">
    <property type="component" value="Unassembled WGS sequence"/>
</dbReference>
<sequence>MQRATLDTSGAKGIIVSPDTQLSIDPPGLVANTTGAVNADSKYLTALSYITLRQYNSAATQYEYTANQIDVHCDVVVGLFGQYPFKLEVKGKIAIDKSTLQYGKDEWNNKYSFEGLEFDVIDKNNKVVDTLKLDRDGKATSKDLLVGTYTLKEKSGKWAATGQTQHEDIQVTVEAGKTVTLDVKNTAVTGKITIKKSGEFSGTDLWNDRYSLAGNVFILTSKTDGKTYEITTNEKGVASKERLPLGDYIIEEKTSSPGFVNTFGKKEVSLTYQDKETEIVFGETSGTNREVTGENTLQKVDVDTEKSPNGKANMKTAKYQLFYADDSTGSSAHKKGDPVKWTDVPTPKLLKGEKVKEAIIGGNKVNFGDSVVIDIDDEALQAAIGNLSLGKYEWLEVDAGAGYVTDPTRHVFEIKKKDDKTAVVIAEEKTSLEQIINVLLRLDKSLTLPENQGGSGFNGVEFTAFPINGTVAEPVVLKTGINPTSGEDGYAEAKLVFGDWKLQETDGVAGYDNVRDIYIRMTVDEATDKLLIIASFNEDFSDPFNKREFTLSDSSSEKNPNAEGTAGNLDSTNFVASLSTIRFNDNPEKPKEPGIDVEKSNVEIPGAGQGNKQDKPNNVENDADDKETPVIVTPSEPTDIFFKITNTGNEDLTNIQPVDKTTEGSISIEKIKWEFSLDEKGFVLGENGQVLVLKPGESFTGKGTLPALPEGELHGNLITVTATGKTSEKQVEDEDPWYGIDEPEEPGIDIEKGTSSELEAGQGNKQDKPNNVDKDFDDKEAPFAVTSGKPTDIFFKITNTGKEPLSNIKPVDKTTDGSISINEITWDFKLNKEGFIVDEKDELLVLKPGESFTGKGVLPALPKGELHGNLITVEATGTESKKPVTDEDPFYALDPEPKGPGIDVEKASGAAPEAGKGNKEDKPNNVNNDFDDKDKPANVETDKETDIYFRITNTGGEPLTEIKPVDKTTAGSISIKEITWDFAMNDKGIILGKDGKPLVLQPGETFIGKGILPKLPVGELHSDTITVEAVGTESKTSVIDEDTWHGLVPTPELIPSNPATYLPAMGALLSHYPMIAGVILILLVTATYLILQRRTRVSTMTQQTTEYYIEK</sequence>
<keyword evidence="2" id="KW-0964">Secreted</keyword>